<dbReference type="KEGG" id="sia:M1425_1836"/>
<protein>
    <submittedName>
        <fullName evidence="2">Regulatory protein MarR</fullName>
    </submittedName>
</protein>
<dbReference type="InterPro" id="IPR036388">
    <property type="entry name" value="WH-like_DNA-bd_sf"/>
</dbReference>
<dbReference type="InterPro" id="IPR036390">
    <property type="entry name" value="WH_DNA-bd_sf"/>
</dbReference>
<name>C3MY24_SACI4</name>
<sequence length="151" mass="18207">MSKEELVEEEEEIVQDTEELIDDTEEVAKEEELEEEEVREETIQILPKKLQRKNLLDIINDFRNSLYYIYNKEDKQLKILLLLHRKEALHVRKLEELTKTNGKYVKRYLNQLEEFGLIQSYRVNPDTRTYYKLTEKGKAIANTILYLLDLR</sequence>
<dbReference type="Proteomes" id="UP000001350">
    <property type="component" value="Chromosome"/>
</dbReference>
<evidence type="ECO:0000313" key="2">
    <source>
        <dbReference type="EMBL" id="ACP38581.1"/>
    </source>
</evidence>
<evidence type="ECO:0000256" key="1">
    <source>
        <dbReference type="SAM" id="MobiDB-lite"/>
    </source>
</evidence>
<proteinExistence type="predicted"/>
<feature type="region of interest" description="Disordered" evidence="1">
    <location>
        <begin position="1"/>
        <end position="21"/>
    </location>
</feature>
<dbReference type="GeneID" id="7795774"/>
<accession>C3MY24</accession>
<dbReference type="EMBL" id="CP001400">
    <property type="protein sequence ID" value="ACP38581.1"/>
    <property type="molecule type" value="Genomic_DNA"/>
</dbReference>
<dbReference type="AlphaFoldDB" id="C3MY24"/>
<evidence type="ECO:0000313" key="3">
    <source>
        <dbReference type="Proteomes" id="UP000001350"/>
    </source>
</evidence>
<gene>
    <name evidence="2" type="ordered locus">M1425_1836</name>
</gene>
<dbReference type="RefSeq" id="WP_012711811.1">
    <property type="nucleotide sequence ID" value="NC_012588.1"/>
</dbReference>
<dbReference type="SUPFAM" id="SSF46785">
    <property type="entry name" value="Winged helix' DNA-binding domain"/>
    <property type="match status" value="1"/>
</dbReference>
<dbReference type="Gene3D" id="1.10.10.10">
    <property type="entry name" value="Winged helix-like DNA-binding domain superfamily/Winged helix DNA-binding domain"/>
    <property type="match status" value="1"/>
</dbReference>
<organism evidence="2 3">
    <name type="scientific">Saccharolobus islandicus (strain M.14.25 / Kamchatka #1)</name>
    <name type="common">Sulfolobus islandicus</name>
    <dbReference type="NCBI Taxonomy" id="427317"/>
    <lineage>
        <taxon>Archaea</taxon>
        <taxon>Thermoproteota</taxon>
        <taxon>Thermoprotei</taxon>
        <taxon>Sulfolobales</taxon>
        <taxon>Sulfolobaceae</taxon>
        <taxon>Saccharolobus</taxon>
    </lineage>
</organism>
<reference evidence="2 3" key="1">
    <citation type="journal article" date="2009" name="Proc. Natl. Acad. Sci. U.S.A.">
        <title>Biogeography of the Sulfolobus islandicus pan-genome.</title>
        <authorList>
            <person name="Reno M.L."/>
            <person name="Held N.L."/>
            <person name="Fields C.J."/>
            <person name="Burke P.V."/>
            <person name="Whitaker R.J."/>
        </authorList>
    </citation>
    <scope>NUCLEOTIDE SEQUENCE [LARGE SCALE GENOMIC DNA]</scope>
    <source>
        <strain evidence="3">M.14.25 / Kamchatka #1</strain>
    </source>
</reference>
<dbReference type="HOGENOM" id="CLU_1891526_0_0_2"/>